<evidence type="ECO:0000259" key="2">
    <source>
        <dbReference type="Pfam" id="PF00487"/>
    </source>
</evidence>
<dbReference type="GO" id="GO:0008610">
    <property type="term" value="P:lipid biosynthetic process"/>
    <property type="evidence" value="ECO:0007669"/>
    <property type="project" value="UniProtKB-ARBA"/>
</dbReference>
<dbReference type="AlphaFoldDB" id="A0A7S1LID2"/>
<proteinExistence type="predicted"/>
<dbReference type="PANTHER" id="PTHR19353:SF19">
    <property type="entry name" value="DELTA(5) FATTY ACID DESATURASE C-RELATED"/>
    <property type="match status" value="1"/>
</dbReference>
<feature type="domain" description="Fatty acid desaturase" evidence="2">
    <location>
        <begin position="165"/>
        <end position="373"/>
    </location>
</feature>
<organism evidence="3">
    <name type="scientific">Alexandrium catenella</name>
    <name type="common">Red tide dinoflagellate</name>
    <name type="synonym">Gonyaulax catenella</name>
    <dbReference type="NCBI Taxonomy" id="2925"/>
    <lineage>
        <taxon>Eukaryota</taxon>
        <taxon>Sar</taxon>
        <taxon>Alveolata</taxon>
        <taxon>Dinophyceae</taxon>
        <taxon>Gonyaulacales</taxon>
        <taxon>Pyrocystaceae</taxon>
        <taxon>Alexandrium</taxon>
    </lineage>
</organism>
<dbReference type="InterPro" id="IPR005804">
    <property type="entry name" value="FA_desaturase_dom"/>
</dbReference>
<dbReference type="InterPro" id="IPR012171">
    <property type="entry name" value="Fatty_acid_desaturase"/>
</dbReference>
<reference evidence="3" key="1">
    <citation type="submission" date="2021-01" db="EMBL/GenBank/DDBJ databases">
        <authorList>
            <person name="Corre E."/>
            <person name="Pelletier E."/>
            <person name="Niang G."/>
            <person name="Scheremetjew M."/>
            <person name="Finn R."/>
            <person name="Kale V."/>
            <person name="Holt S."/>
            <person name="Cochrane G."/>
            <person name="Meng A."/>
            <person name="Brown T."/>
            <person name="Cohen L."/>
        </authorList>
    </citation>
    <scope>NUCLEOTIDE SEQUENCE</scope>
    <source>
        <strain evidence="3">OF101</strain>
    </source>
</reference>
<dbReference type="GO" id="GO:0016020">
    <property type="term" value="C:membrane"/>
    <property type="evidence" value="ECO:0007669"/>
    <property type="project" value="TreeGrafter"/>
</dbReference>
<feature type="transmembrane region" description="Helical" evidence="1">
    <location>
        <begin position="222"/>
        <end position="239"/>
    </location>
</feature>
<dbReference type="PANTHER" id="PTHR19353">
    <property type="entry name" value="FATTY ACID DESATURASE 2"/>
    <property type="match status" value="1"/>
</dbReference>
<name>A0A7S1LID2_ALECA</name>
<gene>
    <name evidence="3" type="ORF">ACAT0790_LOCUS9234</name>
</gene>
<feature type="transmembrane region" description="Helical" evidence="1">
    <location>
        <begin position="251"/>
        <end position="277"/>
    </location>
</feature>
<keyword evidence="1" id="KW-0472">Membrane</keyword>
<protein>
    <recommendedName>
        <fullName evidence="2">Fatty acid desaturase domain-containing protein</fullName>
    </recommendedName>
</protein>
<dbReference type="Pfam" id="PF00487">
    <property type="entry name" value="FA_desaturase"/>
    <property type="match status" value="1"/>
</dbReference>
<dbReference type="GO" id="GO:0016717">
    <property type="term" value="F:oxidoreductase activity, acting on paired donors, with oxidation of a pair of donors resulting in the reduction of molecular oxygen to two molecules of water"/>
    <property type="evidence" value="ECO:0007669"/>
    <property type="project" value="TreeGrafter"/>
</dbReference>
<keyword evidence="1" id="KW-0812">Transmembrane</keyword>
<evidence type="ECO:0000313" key="3">
    <source>
        <dbReference type="EMBL" id="CAD9104793.1"/>
    </source>
</evidence>
<dbReference type="EMBL" id="HBGE01015579">
    <property type="protein sequence ID" value="CAD9104793.1"/>
    <property type="molecule type" value="Transcribed_RNA"/>
</dbReference>
<feature type="transmembrane region" description="Helical" evidence="1">
    <location>
        <begin position="97"/>
        <end position="116"/>
    </location>
</feature>
<accession>A0A7S1LID2</accession>
<keyword evidence="1" id="KW-1133">Transmembrane helix</keyword>
<evidence type="ECO:0000256" key="1">
    <source>
        <dbReference type="SAM" id="Phobius"/>
    </source>
</evidence>
<sequence>MALCREGKELPVCPLGDFKLPASFTKHPGGQSHLKVARESDCPGELFLSYHLASDMDKVAAAANALGVAMPQRGPVFDEIYAMVSRLKMEHPMHQRIFTVWCITLSIALQATAVWWILSPTLLSSIVTSQVFEMYFFNIFHTRHHKGGRLYNIDVLDGLFGCVYDFVDNVWGHTPLAWYWNHQVLHHCHTNEVGLDTDMSGLYPVFRTKSEQQRSWFHKLQTFYWPFFLPFVIIALPPYNLFMNGGKPIAFAAWFLIMVVWPLSMHGVYALALSFFIQAITGISMSYKFAVSHTHYNLGAEEEGSNHKTIDKWLKAQVEEAQSWGGYLSCLLFGGINMQIEHHLAPALTPLLYALMRPELQKICQERGIRYTYEPSMMHATWRFHHQLWNMGQEEPLRNPAKAVL</sequence>